<feature type="binding site" evidence="8">
    <location>
        <begin position="243"/>
        <end position="248"/>
    </location>
    <ligand>
        <name>ATP</name>
        <dbReference type="ChEBI" id="CHEBI:30616"/>
    </ligand>
</feature>
<dbReference type="EMBL" id="FN655320">
    <property type="protein sequence ID" value="CBY38766.1"/>
    <property type="molecule type" value="Genomic_DNA"/>
</dbReference>
<dbReference type="SUPFAM" id="SSF55931">
    <property type="entry name" value="Glutamine synthetase/guanido kinase"/>
    <property type="match status" value="1"/>
</dbReference>
<evidence type="ECO:0000259" key="9">
    <source>
        <dbReference type="PROSITE" id="PS51509"/>
    </source>
</evidence>
<feature type="domain" description="Phosphagen kinase N-terminal" evidence="9">
    <location>
        <begin position="6"/>
        <end position="88"/>
    </location>
</feature>
<dbReference type="GO" id="GO:0005615">
    <property type="term" value="C:extracellular space"/>
    <property type="evidence" value="ECO:0007669"/>
    <property type="project" value="TreeGrafter"/>
</dbReference>
<evidence type="ECO:0000256" key="2">
    <source>
        <dbReference type="ARBA" id="ARBA00012231"/>
    </source>
</evidence>
<evidence type="ECO:0000256" key="8">
    <source>
        <dbReference type="PROSITE-ProRule" id="PRU00843"/>
    </source>
</evidence>
<keyword evidence="5 8" id="KW-0418">Kinase</keyword>
<dbReference type="Pfam" id="PF00217">
    <property type="entry name" value="ATP-gua_Ptrans"/>
    <property type="match status" value="2"/>
</dbReference>
<dbReference type="InterPro" id="IPR022413">
    <property type="entry name" value="ATP-guanido_PTrfase_N"/>
</dbReference>
<dbReference type="AlphaFoldDB" id="E4YTH7"/>
<sequence>MGPHLEAPADIIDFPVFPAGTKSILSNCLTREIWEKLRLKKVNGCSFEKMIFSGCKLTESSVGVYAGSHESYKAFAPLFDKVIESYHGHDFSKLDCPDLAVDKEAMIISTRVRIARNLAEYRLGTSISTEKRREVESKVVSVLEKLDGELAGKYFSLEKMTDSERKELIADHFLFKGGDKFLASSGLERDWPQARGIFHNSDKTFLVWLNKEDQLRIISMQKGFNLRQILDRSIAEKYRLEIRGKNGEQSEKSDVFDISYARRLGRSEVQLVQDMYNGVRALITAEKSLFAQKRRSRRRQQRQRFCLWKYIYFK</sequence>
<feature type="binding site" evidence="8">
    <location>
        <begin position="109"/>
        <end position="113"/>
    </location>
    <ligand>
        <name>ATP</name>
        <dbReference type="ChEBI" id="CHEBI:30616"/>
    </ligand>
</feature>
<feature type="binding site" evidence="8">
    <location>
        <position position="216"/>
    </location>
    <ligand>
        <name>ATP</name>
        <dbReference type="ChEBI" id="CHEBI:30616"/>
    </ligand>
</feature>
<dbReference type="PROSITE" id="PS51509">
    <property type="entry name" value="PHOSPHAGEN_KINASE_N"/>
    <property type="match status" value="1"/>
</dbReference>
<evidence type="ECO:0000256" key="3">
    <source>
        <dbReference type="ARBA" id="ARBA00022679"/>
    </source>
</evidence>
<dbReference type="PROSITE" id="PS51510">
    <property type="entry name" value="PHOSPHAGEN_KINASE_C"/>
    <property type="match status" value="2"/>
</dbReference>
<evidence type="ECO:0000256" key="5">
    <source>
        <dbReference type="ARBA" id="ARBA00022777"/>
    </source>
</evidence>
<dbReference type="GO" id="GO:0005524">
    <property type="term" value="F:ATP binding"/>
    <property type="evidence" value="ECO:0007669"/>
    <property type="project" value="UniProtKB-UniRule"/>
</dbReference>
<protein>
    <recommendedName>
        <fullName evidence="2">creatine kinase</fullName>
        <ecNumber evidence="2">2.7.3.2</ecNumber>
    </recommendedName>
</protein>
<gene>
    <name evidence="11" type="ORF">GSOID_T00019286001</name>
</gene>
<dbReference type="EC" id="2.7.3.2" evidence="2"/>
<name>E4YTH7_OIKDI</name>
<dbReference type="Proteomes" id="UP000011014">
    <property type="component" value="Unassembled WGS sequence"/>
</dbReference>
<dbReference type="InterPro" id="IPR014746">
    <property type="entry name" value="Gln_synth/guanido_kin_cat_dom"/>
</dbReference>
<dbReference type="Gene3D" id="3.30.590.10">
    <property type="entry name" value="Glutamine synthetase/guanido kinase, catalytic domain"/>
    <property type="match status" value="2"/>
</dbReference>
<dbReference type="GO" id="GO:0004111">
    <property type="term" value="F:creatine kinase activity"/>
    <property type="evidence" value="ECO:0007669"/>
    <property type="project" value="UniProtKB-EC"/>
</dbReference>
<evidence type="ECO:0000256" key="1">
    <source>
        <dbReference type="ARBA" id="ARBA00006798"/>
    </source>
</evidence>
<dbReference type="InterPro" id="IPR000749">
    <property type="entry name" value="ATP-guanido_PTrfase"/>
</dbReference>
<dbReference type="InterPro" id="IPR022414">
    <property type="entry name" value="ATP-guanido_PTrfase_cat"/>
</dbReference>
<proteinExistence type="inferred from homology"/>
<dbReference type="PANTHER" id="PTHR11547">
    <property type="entry name" value="ARGININE OR CREATINE KINASE"/>
    <property type="match status" value="1"/>
</dbReference>
<dbReference type="SUPFAM" id="SSF48034">
    <property type="entry name" value="Guanido kinase N-terminal domain"/>
    <property type="match status" value="1"/>
</dbReference>
<evidence type="ECO:0000259" key="10">
    <source>
        <dbReference type="PROSITE" id="PS51510"/>
    </source>
</evidence>
<evidence type="ECO:0000313" key="11">
    <source>
        <dbReference type="EMBL" id="CBY38766.1"/>
    </source>
</evidence>
<organism evidence="11">
    <name type="scientific">Oikopleura dioica</name>
    <name type="common">Tunicate</name>
    <dbReference type="NCBI Taxonomy" id="34765"/>
    <lineage>
        <taxon>Eukaryota</taxon>
        <taxon>Metazoa</taxon>
        <taxon>Chordata</taxon>
        <taxon>Tunicata</taxon>
        <taxon>Appendicularia</taxon>
        <taxon>Copelata</taxon>
        <taxon>Oikopleuridae</taxon>
        <taxon>Oikopleura</taxon>
    </lineage>
</organism>
<dbReference type="Pfam" id="PF02807">
    <property type="entry name" value="ATP-gua_PtransN"/>
    <property type="match status" value="1"/>
</dbReference>
<evidence type="ECO:0000256" key="6">
    <source>
        <dbReference type="ARBA" id="ARBA00022840"/>
    </source>
</evidence>
<evidence type="ECO:0000256" key="4">
    <source>
        <dbReference type="ARBA" id="ARBA00022741"/>
    </source>
</evidence>
<dbReference type="InterPro" id="IPR036802">
    <property type="entry name" value="ATP-guanido_PTrfase_N_sf"/>
</dbReference>
<keyword evidence="4 8" id="KW-0547">Nucleotide-binding</keyword>
<dbReference type="Gene3D" id="1.10.135.10">
    <property type="entry name" value="ATP:guanido phosphotransferase, N-terminal domain"/>
    <property type="match status" value="1"/>
</dbReference>
<dbReference type="PANTHER" id="PTHR11547:SF38">
    <property type="entry name" value="ARGININE KINASE 1-RELATED"/>
    <property type="match status" value="1"/>
</dbReference>
<comment type="caution">
    <text evidence="8">Lacks conserved residue(s) required for the propagation of feature annotation.</text>
</comment>
<accession>E4YTH7</accession>
<keyword evidence="6 8" id="KW-0067">ATP-binding</keyword>
<feature type="binding site" evidence="8">
    <location>
        <position position="172"/>
    </location>
    <ligand>
        <name>ATP</name>
        <dbReference type="ChEBI" id="CHEBI:30616"/>
    </ligand>
</feature>
<comment type="similarity">
    <text evidence="1 7">Belongs to the ATP:guanido phosphotransferase family.</text>
</comment>
<dbReference type="GO" id="GO:0046314">
    <property type="term" value="P:phosphocreatine biosynthetic process"/>
    <property type="evidence" value="ECO:0007669"/>
    <property type="project" value="InterPro"/>
</dbReference>
<reference evidence="11" key="1">
    <citation type="journal article" date="2010" name="Science">
        <title>Plasticity of animal genome architecture unmasked by rapid evolution of a pelagic tunicate.</title>
        <authorList>
            <person name="Denoeud F."/>
            <person name="Henriet S."/>
            <person name="Mungpakdee S."/>
            <person name="Aury J.M."/>
            <person name="Da Silva C."/>
            <person name="Brinkmann H."/>
            <person name="Mikhaleva J."/>
            <person name="Olsen L.C."/>
            <person name="Jubin C."/>
            <person name="Canestro C."/>
            <person name="Bouquet J.M."/>
            <person name="Danks G."/>
            <person name="Poulain J."/>
            <person name="Campsteijn C."/>
            <person name="Adamski M."/>
            <person name="Cross I."/>
            <person name="Yadetie F."/>
            <person name="Muffato M."/>
            <person name="Louis A."/>
            <person name="Butcher S."/>
            <person name="Tsagkogeorga G."/>
            <person name="Konrad A."/>
            <person name="Singh S."/>
            <person name="Jensen M.F."/>
            <person name="Cong E.H."/>
            <person name="Eikeseth-Otteraa H."/>
            <person name="Noel B."/>
            <person name="Anthouard V."/>
            <person name="Porcel B.M."/>
            <person name="Kachouri-Lafond R."/>
            <person name="Nishino A."/>
            <person name="Ugolini M."/>
            <person name="Chourrout P."/>
            <person name="Nishida H."/>
            <person name="Aasland R."/>
            <person name="Huzurbazar S."/>
            <person name="Westhof E."/>
            <person name="Delsuc F."/>
            <person name="Lehrach H."/>
            <person name="Reinhardt R."/>
            <person name="Weissenbach J."/>
            <person name="Roy S.W."/>
            <person name="Artiguenave F."/>
            <person name="Postlethwait J.H."/>
            <person name="Manak J.R."/>
            <person name="Thompson E.M."/>
            <person name="Jaillon O."/>
            <person name="Du Pasquier L."/>
            <person name="Boudinot P."/>
            <person name="Liberles D.A."/>
            <person name="Volff J.N."/>
            <person name="Philippe H."/>
            <person name="Lenhard B."/>
            <person name="Roest Crollius H."/>
            <person name="Wincker P."/>
            <person name="Chourrout D."/>
        </authorList>
    </citation>
    <scope>NUCLEOTIDE SEQUENCE [LARGE SCALE GENOMIC DNA]</scope>
</reference>
<evidence type="ECO:0000256" key="7">
    <source>
        <dbReference type="PROSITE-ProRule" id="PRU00842"/>
    </source>
</evidence>
<keyword evidence="3 8" id="KW-0808">Transferase</keyword>
<feature type="domain" description="Phosphagen kinase C-terminal" evidence="10">
    <location>
        <begin position="233"/>
        <end position="289"/>
    </location>
</feature>
<feature type="domain" description="Phosphagen kinase C-terminal" evidence="10">
    <location>
        <begin position="106"/>
        <end position="232"/>
    </location>
</feature>